<dbReference type="EMBL" id="NHMP01000003">
    <property type="protein sequence ID" value="OXE49640.1"/>
    <property type="molecule type" value="Genomic_DNA"/>
</dbReference>
<reference evidence="2" key="1">
    <citation type="submission" date="2017-05" db="EMBL/GenBank/DDBJ databases">
        <title>Improved OligoMM genomes.</title>
        <authorList>
            <person name="Garzetti D."/>
        </authorList>
    </citation>
    <scope>NUCLEOTIDE SEQUENCE [LARGE SCALE GENOMIC DNA]</scope>
    <source>
        <strain evidence="2">YL45</strain>
    </source>
</reference>
<protein>
    <submittedName>
        <fullName evidence="1">Uncharacterized protein</fullName>
    </submittedName>
</protein>
<proteinExistence type="predicted"/>
<sequence length="77" mass="8936">MKANFLSLPRERNNHSEKIALKHLITGTLQKSFVHKQIPSTVLSFFEALHQNFRRRSSVLEEAKILELFFPACKALK</sequence>
<dbReference type="AlphaFoldDB" id="A0A227KQH2"/>
<accession>A0A227KQH2</accession>
<gene>
    <name evidence="1" type="ORF">ADH67_05765</name>
</gene>
<comment type="caution">
    <text evidence="1">The sequence shown here is derived from an EMBL/GenBank/DDBJ whole genome shotgun (WGS) entry which is preliminary data.</text>
</comment>
<organism evidence="1 2">
    <name type="scientific">Turicimonas muris</name>
    <dbReference type="NCBI Taxonomy" id="1796652"/>
    <lineage>
        <taxon>Bacteria</taxon>
        <taxon>Pseudomonadati</taxon>
        <taxon>Pseudomonadota</taxon>
        <taxon>Betaproteobacteria</taxon>
        <taxon>Burkholderiales</taxon>
        <taxon>Sutterellaceae</taxon>
        <taxon>Turicimonas</taxon>
    </lineage>
</organism>
<evidence type="ECO:0000313" key="2">
    <source>
        <dbReference type="Proteomes" id="UP000214610"/>
    </source>
</evidence>
<evidence type="ECO:0000313" key="1">
    <source>
        <dbReference type="EMBL" id="OXE49640.1"/>
    </source>
</evidence>
<dbReference type="Proteomes" id="UP000214610">
    <property type="component" value="Unassembled WGS sequence"/>
</dbReference>
<keyword evidence="2" id="KW-1185">Reference proteome</keyword>
<name>A0A227KQH2_9BURK</name>